<dbReference type="PANTHER" id="PTHR23354">
    <property type="entry name" value="NUCLEOLAR PROTEIN 7/ESTROGEN RECEPTOR COACTIVATOR-RELATED"/>
    <property type="match status" value="1"/>
</dbReference>
<dbReference type="Pfam" id="PF07534">
    <property type="entry name" value="TLD"/>
    <property type="match status" value="1"/>
</dbReference>
<dbReference type="EnsemblPlants" id="OMERI02G31470.1">
    <property type="protein sequence ID" value="OMERI02G31470.1"/>
    <property type="gene ID" value="OMERI02G31470"/>
</dbReference>
<evidence type="ECO:0000256" key="1">
    <source>
        <dbReference type="ARBA" id="ARBA00004173"/>
    </source>
</evidence>
<evidence type="ECO:0000256" key="3">
    <source>
        <dbReference type="ARBA" id="ARBA00023128"/>
    </source>
</evidence>
<evidence type="ECO:0000313" key="7">
    <source>
        <dbReference type="EnsemblPlants" id="OMERI02G31470.1"/>
    </source>
</evidence>
<accession>A0A0E0CRM1</accession>
<dbReference type="Gramene" id="OMERI02G31470.1">
    <property type="protein sequence ID" value="OMERI02G31470.1"/>
    <property type="gene ID" value="OMERI02G31470"/>
</dbReference>
<dbReference type="PANTHER" id="PTHR23354:SF62">
    <property type="entry name" value="MUSTARD, ISOFORM V"/>
    <property type="match status" value="1"/>
</dbReference>
<proteinExistence type="inferred from homology"/>
<name>A0A0E0CRM1_9ORYZ</name>
<evidence type="ECO:0000256" key="5">
    <source>
        <dbReference type="SAM" id="MobiDB-lite"/>
    </source>
</evidence>
<evidence type="ECO:0000256" key="2">
    <source>
        <dbReference type="ARBA" id="ARBA00009540"/>
    </source>
</evidence>
<dbReference type="PROSITE" id="PS51886">
    <property type="entry name" value="TLDC"/>
    <property type="match status" value="1"/>
</dbReference>
<dbReference type="GO" id="GO:0005739">
    <property type="term" value="C:mitochondrion"/>
    <property type="evidence" value="ECO:0007669"/>
    <property type="project" value="UniProtKB-SubCell"/>
</dbReference>
<dbReference type="HOGENOM" id="CLU_314082_0_0_1"/>
<keyword evidence="8" id="KW-1185">Reference proteome</keyword>
<dbReference type="AlphaFoldDB" id="A0A0E0CRM1"/>
<reference evidence="7" key="1">
    <citation type="submission" date="2015-04" db="UniProtKB">
        <authorList>
            <consortium name="EnsemblPlants"/>
        </authorList>
    </citation>
    <scope>IDENTIFICATION</scope>
</reference>
<dbReference type="InterPro" id="IPR006571">
    <property type="entry name" value="TLDc_dom"/>
</dbReference>
<protein>
    <recommendedName>
        <fullName evidence="4">Oxidation resistance protein 1</fullName>
    </recommendedName>
</protein>
<feature type="region of interest" description="Disordered" evidence="5">
    <location>
        <begin position="632"/>
        <end position="670"/>
    </location>
</feature>
<sequence>MHASVGRRWGFDPCDEVTHVVMNDFALMNDHIVLLQGHDKSRISPAGYLTRSGPTQGGGIRNNIGYCDGRSINESCGKRSTYPQTYKKDVTVPKSTKPSIFDADEYVSVSNVSDVPSSEGNTMQDEHRNKGKDLLYCDWSELLNLDDLEADLRSFESTFEIGSNHFEDPLWSSVCLPDAQLVPSSCLLDNTNLSTVSNESTTKSILSSVSVSDTTSAEPLFLDQNNMANPINIQQPPSKGRSSATLNHEALACSSGEIERFSQHSDVDVFYPFDNVTSSERISGCEGLEAIFCTNQEMLAPTTSSIMCDDEIVSSSTFSAPDLVATYVPRSMKRSHDPLNGTPDMILDEMAGNPLEMYFPPSLTAYEHPEHLNNVTLTQTHQFPEGFAGDDVLKSADLQFLSKGKTSADLCVNPCSPLILEAVPVKDLGFHKLQEGMNQLDVASKARIRDALYRLANCVEDRHRNASTTETVNQLGVMESSASKRWREIQMNPMDRSVAQLLLQKPLHHKSPPDSALGIGEAKRGEEKAQILASSCLQPPPPSSSPPRTAGRGIPNPGSFREADDLALTRVPLPRARARSSPPKLSGRAGRGGALPPEIGGWVARRMGYLPSSLGSKAAHFVSDLTTVILNPISEREPSSPLPEVDKDEEKSEDDKDSEQNSDTPDGPDTSSFRAFLISFLSSSGSSNGSMEIIPDQNGELGYPTLTPMGKSKKGKSGLLSRGKHSIGKIISKAARIGGFKQNVEPKIDREVVDHVESVSPVLELAESKEVASLINLPAMSEPSVLLSEVMRSNIYASFPVLAKGMNWVLLYSTWRHGISLSTLYRRSMLCPGYSLLFNWYSKASSRCANIHIEVPNILTWVVGDKEGAVFGGLVEAPLQPTSAKKYQGSNSCFVFTNLHSNPSIYRPTGANNYFTVCSTDYLALGGGGHFALYLDADLLSGSSSNSETFNNMCLSHSPDFAVKDVELWGFVYPSKYEETLALCRTEKPGICRW</sequence>
<evidence type="ECO:0000256" key="4">
    <source>
        <dbReference type="ARBA" id="ARBA00040604"/>
    </source>
</evidence>
<reference evidence="7" key="2">
    <citation type="submission" date="2018-05" db="EMBL/GenBank/DDBJ databases">
        <title>OmerRS3 (Oryza meridionalis Reference Sequence Version 3).</title>
        <authorList>
            <person name="Zhang J."/>
            <person name="Kudrna D."/>
            <person name="Lee S."/>
            <person name="Talag J."/>
            <person name="Welchert J."/>
            <person name="Wing R.A."/>
        </authorList>
    </citation>
    <scope>NUCLEOTIDE SEQUENCE [LARGE SCALE GENOMIC DNA]</scope>
    <source>
        <strain evidence="7">cv. OR44</strain>
    </source>
</reference>
<feature type="region of interest" description="Disordered" evidence="5">
    <location>
        <begin position="528"/>
        <end position="596"/>
    </location>
</feature>
<comment type="similarity">
    <text evidence="2">Belongs to the OXR1 family.</text>
</comment>
<dbReference type="Proteomes" id="UP000008021">
    <property type="component" value="Chromosome 2"/>
</dbReference>
<organism evidence="7">
    <name type="scientific">Oryza meridionalis</name>
    <dbReference type="NCBI Taxonomy" id="40149"/>
    <lineage>
        <taxon>Eukaryota</taxon>
        <taxon>Viridiplantae</taxon>
        <taxon>Streptophyta</taxon>
        <taxon>Embryophyta</taxon>
        <taxon>Tracheophyta</taxon>
        <taxon>Spermatophyta</taxon>
        <taxon>Magnoliopsida</taxon>
        <taxon>Liliopsida</taxon>
        <taxon>Poales</taxon>
        <taxon>Poaceae</taxon>
        <taxon>BOP clade</taxon>
        <taxon>Oryzoideae</taxon>
        <taxon>Oryzeae</taxon>
        <taxon>Oryzinae</taxon>
        <taxon>Oryza</taxon>
    </lineage>
</organism>
<comment type="subcellular location">
    <subcellularLocation>
        <location evidence="1">Mitochondrion</location>
    </subcellularLocation>
</comment>
<evidence type="ECO:0000259" key="6">
    <source>
        <dbReference type="PROSITE" id="PS51886"/>
    </source>
</evidence>
<feature type="compositionally biased region" description="Polar residues" evidence="5">
    <location>
        <begin position="661"/>
        <end position="670"/>
    </location>
</feature>
<dbReference type="STRING" id="40149.A0A0E0CRM1"/>
<evidence type="ECO:0000313" key="8">
    <source>
        <dbReference type="Proteomes" id="UP000008021"/>
    </source>
</evidence>
<feature type="compositionally biased region" description="Basic and acidic residues" evidence="5">
    <location>
        <begin position="634"/>
        <end position="654"/>
    </location>
</feature>
<feature type="domain" description="TLDc" evidence="6">
    <location>
        <begin position="785"/>
        <end position="972"/>
    </location>
</feature>
<keyword evidence="3" id="KW-0496">Mitochondrion</keyword>
<dbReference type="SMART" id="SM00584">
    <property type="entry name" value="TLDc"/>
    <property type="match status" value="1"/>
</dbReference>